<keyword evidence="4" id="KW-1185">Reference proteome</keyword>
<dbReference type="RefSeq" id="WP_264515062.1">
    <property type="nucleotide sequence ID" value="NZ_JAPDDR010000009.1"/>
</dbReference>
<sequence>MPDPDPTPKLRILDEGDAAAEQPVVRLGKSGETLSAASKPMAGPAPETAERIEAEGRENFDGRSIDPTIDAILDPQEAAENIEQPWGREGTRLAGIPYGWFILIALVVAGAGVWSLRSMKKGEESVVRVQETVREKVEEDEKNEAAALELVGAVEAAARNYLAADTLEEILPLVREPERVRPLIEETWAANPPRSRRFKRLAMFQPAVIEGRSFWVIQAEIEDAPSESLLLEELANHGVKVDWETQACYQPLPWDSFATTRPVGKSLEFRVWATPDNHYSHEFSSSGKWNCFRLTAKNSDEHVFGYAPLESEVAKKLIALCRGSRHGTATVILSLKVPDQGNSPRGVLIEKIVEPRWARVPPAAKNAP</sequence>
<feature type="transmembrane region" description="Helical" evidence="2">
    <location>
        <begin position="98"/>
        <end position="116"/>
    </location>
</feature>
<reference evidence="3" key="1">
    <citation type="submission" date="2022-10" db="EMBL/GenBank/DDBJ databases">
        <title>Luteolibacter sp. GHJ8, whole genome shotgun sequencing project.</title>
        <authorList>
            <person name="Zhao G."/>
            <person name="Shen L."/>
        </authorList>
    </citation>
    <scope>NUCLEOTIDE SEQUENCE</scope>
    <source>
        <strain evidence="3">GHJ8</strain>
    </source>
</reference>
<keyword evidence="2" id="KW-0812">Transmembrane</keyword>
<keyword evidence="2" id="KW-0472">Membrane</keyword>
<evidence type="ECO:0000313" key="4">
    <source>
        <dbReference type="Proteomes" id="UP001165653"/>
    </source>
</evidence>
<gene>
    <name evidence="3" type="ORF">OJ996_18140</name>
</gene>
<evidence type="ECO:0000256" key="1">
    <source>
        <dbReference type="SAM" id="MobiDB-lite"/>
    </source>
</evidence>
<comment type="caution">
    <text evidence="3">The sequence shown here is derived from an EMBL/GenBank/DDBJ whole genome shotgun (WGS) entry which is preliminary data.</text>
</comment>
<proteinExistence type="predicted"/>
<dbReference type="EMBL" id="JAPDDR010000009">
    <property type="protein sequence ID" value="MCW1915512.1"/>
    <property type="molecule type" value="Genomic_DNA"/>
</dbReference>
<evidence type="ECO:0000256" key="2">
    <source>
        <dbReference type="SAM" id="Phobius"/>
    </source>
</evidence>
<protein>
    <submittedName>
        <fullName evidence="3">Uncharacterized protein</fullName>
    </submittedName>
</protein>
<accession>A0ABT3G7A7</accession>
<keyword evidence="2" id="KW-1133">Transmembrane helix</keyword>
<evidence type="ECO:0000313" key="3">
    <source>
        <dbReference type="EMBL" id="MCW1915512.1"/>
    </source>
</evidence>
<organism evidence="3 4">
    <name type="scientific">Luteolibacter rhizosphaerae</name>
    <dbReference type="NCBI Taxonomy" id="2989719"/>
    <lineage>
        <taxon>Bacteria</taxon>
        <taxon>Pseudomonadati</taxon>
        <taxon>Verrucomicrobiota</taxon>
        <taxon>Verrucomicrobiia</taxon>
        <taxon>Verrucomicrobiales</taxon>
        <taxon>Verrucomicrobiaceae</taxon>
        <taxon>Luteolibacter</taxon>
    </lineage>
</organism>
<dbReference type="Proteomes" id="UP001165653">
    <property type="component" value="Unassembled WGS sequence"/>
</dbReference>
<name>A0ABT3G7A7_9BACT</name>
<feature type="region of interest" description="Disordered" evidence="1">
    <location>
        <begin position="1"/>
        <end position="23"/>
    </location>
</feature>
<feature type="compositionally biased region" description="Basic and acidic residues" evidence="1">
    <location>
        <begin position="1"/>
        <end position="14"/>
    </location>
</feature>